<keyword evidence="1" id="KW-0472">Membrane</keyword>
<dbReference type="RefSeq" id="WP_184192270.1">
    <property type="nucleotide sequence ID" value="NZ_JACHGW010000001.1"/>
</dbReference>
<protein>
    <submittedName>
        <fullName evidence="2">ABC-2 type transport system permease protein</fullName>
    </submittedName>
</protein>
<evidence type="ECO:0000313" key="3">
    <source>
        <dbReference type="Proteomes" id="UP000520814"/>
    </source>
</evidence>
<sequence length="265" mass="28947">MRAYAAIFTARLKMLLQYRAAAWAGVGTQLFFGAALVAMRLAFYHSSNAIPPLPEAQMVTYSWLVQAFFALSPFTSNPDPEVRTMMRDGTVAYELARPLDLYTLWFTRNAANRLAPTLLRCFPIFVIGMAFLGMQPPPSLAALGAFLLALLGAIALIAAWCTLITISLLWTISGDGIARMAPGLVAVLSGQILPLSLLPDRLKPLLQFLPFTGMVESPFSLWIGQRAPSQVVPILLHQLAWTTVFVIAGRFLLARGLKRLVVQGG</sequence>
<feature type="transmembrane region" description="Helical" evidence="1">
    <location>
        <begin position="235"/>
        <end position="253"/>
    </location>
</feature>
<gene>
    <name evidence="2" type="ORF">HNQ39_000396</name>
</gene>
<keyword evidence="1" id="KW-0812">Transmembrane</keyword>
<feature type="transmembrane region" description="Helical" evidence="1">
    <location>
        <begin position="176"/>
        <end position="198"/>
    </location>
</feature>
<evidence type="ECO:0000313" key="2">
    <source>
        <dbReference type="EMBL" id="MBB6048634.1"/>
    </source>
</evidence>
<name>A0A7W9W3P4_ARMRO</name>
<dbReference type="AlphaFoldDB" id="A0A7W9W3P4"/>
<feature type="transmembrane region" description="Helical" evidence="1">
    <location>
        <begin position="146"/>
        <end position="170"/>
    </location>
</feature>
<feature type="transmembrane region" description="Helical" evidence="1">
    <location>
        <begin position="114"/>
        <end position="134"/>
    </location>
</feature>
<evidence type="ECO:0000256" key="1">
    <source>
        <dbReference type="SAM" id="Phobius"/>
    </source>
</evidence>
<keyword evidence="3" id="KW-1185">Reference proteome</keyword>
<dbReference type="PANTHER" id="PTHR36832">
    <property type="entry name" value="SLR1174 PROTEIN-RELATED"/>
    <property type="match status" value="1"/>
</dbReference>
<keyword evidence="1" id="KW-1133">Transmembrane helix</keyword>
<dbReference type="PANTHER" id="PTHR36832:SF2">
    <property type="entry name" value="INTEGRAL MEMBRANE PROTEIN"/>
    <property type="match status" value="1"/>
</dbReference>
<dbReference type="EMBL" id="JACHGW010000001">
    <property type="protein sequence ID" value="MBB6048634.1"/>
    <property type="molecule type" value="Genomic_DNA"/>
</dbReference>
<reference evidence="2 3" key="1">
    <citation type="submission" date="2020-08" db="EMBL/GenBank/DDBJ databases">
        <title>Genomic Encyclopedia of Type Strains, Phase IV (KMG-IV): sequencing the most valuable type-strain genomes for metagenomic binning, comparative biology and taxonomic classification.</title>
        <authorList>
            <person name="Goeker M."/>
        </authorList>
    </citation>
    <scope>NUCLEOTIDE SEQUENCE [LARGE SCALE GENOMIC DNA]</scope>
    <source>
        <strain evidence="2 3">DSM 23562</strain>
    </source>
</reference>
<accession>A0A7W9W3P4</accession>
<feature type="transmembrane region" description="Helical" evidence="1">
    <location>
        <begin position="21"/>
        <end position="43"/>
    </location>
</feature>
<comment type="caution">
    <text evidence="2">The sequence shown here is derived from an EMBL/GenBank/DDBJ whole genome shotgun (WGS) entry which is preliminary data.</text>
</comment>
<dbReference type="Proteomes" id="UP000520814">
    <property type="component" value="Unassembled WGS sequence"/>
</dbReference>
<organism evidence="2 3">
    <name type="scientific">Armatimonas rosea</name>
    <dbReference type="NCBI Taxonomy" id="685828"/>
    <lineage>
        <taxon>Bacteria</taxon>
        <taxon>Bacillati</taxon>
        <taxon>Armatimonadota</taxon>
        <taxon>Armatimonadia</taxon>
        <taxon>Armatimonadales</taxon>
        <taxon>Armatimonadaceae</taxon>
        <taxon>Armatimonas</taxon>
    </lineage>
</organism>
<proteinExistence type="predicted"/>